<feature type="chain" id="PRO_5014882594" evidence="1">
    <location>
        <begin position="34"/>
        <end position="97"/>
    </location>
</feature>
<name>A0A2M4C909_9DIPT</name>
<feature type="signal peptide" evidence="1">
    <location>
        <begin position="1"/>
        <end position="33"/>
    </location>
</feature>
<dbReference type="AlphaFoldDB" id="A0A2M4C909"/>
<protein>
    <submittedName>
        <fullName evidence="2">Putative secreted protein</fullName>
    </submittedName>
</protein>
<evidence type="ECO:0000256" key="1">
    <source>
        <dbReference type="SAM" id="SignalP"/>
    </source>
</evidence>
<evidence type="ECO:0000313" key="2">
    <source>
        <dbReference type="EMBL" id="MBW61813.1"/>
    </source>
</evidence>
<accession>A0A2M4C909</accession>
<reference evidence="2" key="1">
    <citation type="submission" date="2018-01" db="EMBL/GenBank/DDBJ databases">
        <title>An insight into the sialome of Amazonian anophelines.</title>
        <authorList>
            <person name="Ribeiro J.M."/>
            <person name="Scarpassa V."/>
            <person name="Calvo E."/>
        </authorList>
    </citation>
    <scope>NUCLEOTIDE SEQUENCE</scope>
    <source>
        <tissue evidence="2">Salivary glands</tissue>
    </source>
</reference>
<keyword evidence="1" id="KW-0732">Signal</keyword>
<sequence length="97" mass="10183">MKPAPSYSHTHTRTPGRPVYLVLVLLLIPGGSLKNVAVPPSATSRSALFGYRLSGSIGCSYEFRSRSSVTAGPVPSVGIDRSAPFAWFGPSCASSRS</sequence>
<proteinExistence type="predicted"/>
<dbReference type="EMBL" id="GGFJ01012672">
    <property type="protein sequence ID" value="MBW61813.1"/>
    <property type="molecule type" value="Transcribed_RNA"/>
</dbReference>
<organism evidence="2">
    <name type="scientific">Anopheles marajoara</name>
    <dbReference type="NCBI Taxonomy" id="58244"/>
    <lineage>
        <taxon>Eukaryota</taxon>
        <taxon>Metazoa</taxon>
        <taxon>Ecdysozoa</taxon>
        <taxon>Arthropoda</taxon>
        <taxon>Hexapoda</taxon>
        <taxon>Insecta</taxon>
        <taxon>Pterygota</taxon>
        <taxon>Neoptera</taxon>
        <taxon>Endopterygota</taxon>
        <taxon>Diptera</taxon>
        <taxon>Nematocera</taxon>
        <taxon>Culicoidea</taxon>
        <taxon>Culicidae</taxon>
        <taxon>Anophelinae</taxon>
        <taxon>Anopheles</taxon>
    </lineage>
</organism>